<reference evidence="1 2" key="1">
    <citation type="journal article" date="2011" name="BMC Genomics">
        <title>Genome sequencing reveals diversification of virulence factor content and possible host adaptation in distinct subpopulations of Salmonella enterica.</title>
        <authorList>
            <person name="den Bakker H.C."/>
            <person name="Moreno Switt A.I."/>
            <person name="Govoni G."/>
            <person name="Cummings C.A."/>
            <person name="Ranieri M.L."/>
            <person name="Degoricija L."/>
            <person name="Hoelzer K."/>
            <person name="Rodriguez-Rivera L.D."/>
            <person name="Brown S."/>
            <person name="Bolchacova E."/>
            <person name="Furtado M.R."/>
            <person name="Wiedmann M."/>
        </authorList>
    </citation>
    <scope>NUCLEOTIDE SEQUENCE [LARGE SCALE GENOMIC DNA]</scope>
    <source>
        <strain evidence="1 2">R8-3404</strain>
    </source>
</reference>
<feature type="non-terminal residue" evidence="1">
    <location>
        <position position="1"/>
    </location>
</feature>
<dbReference type="AlphaFoldDB" id="A0A6C8H1X1"/>
<gene>
    <name evidence="1" type="ORF">LTSEUGA_2810</name>
</gene>
<sequence length="46" mass="5391">IISLFKRALNDHERILLEVGSNCFYIYYLRTVLADTWVALQYGLAK</sequence>
<proteinExistence type="predicted"/>
<name>A0A6C8H1X1_SALET</name>
<protein>
    <submittedName>
        <fullName evidence="1">Uncharacterized protein</fullName>
    </submittedName>
</protein>
<dbReference type="Proteomes" id="UP000003915">
    <property type="component" value="Unassembled WGS sequence"/>
</dbReference>
<comment type="caution">
    <text evidence="1">The sequence shown here is derived from an EMBL/GenBank/DDBJ whole genome shotgun (WGS) entry which is preliminary data.</text>
</comment>
<evidence type="ECO:0000313" key="1">
    <source>
        <dbReference type="EMBL" id="EHC91187.1"/>
    </source>
</evidence>
<dbReference type="EMBL" id="AFCV01000719">
    <property type="protein sequence ID" value="EHC91187.1"/>
    <property type="molecule type" value="Genomic_DNA"/>
</dbReference>
<accession>A0A6C8H1X1</accession>
<organism evidence="1 2">
    <name type="scientific">Salmonella enterica subsp. enterica serovar Uganda str. R8-3404</name>
    <dbReference type="NCBI Taxonomy" id="913083"/>
    <lineage>
        <taxon>Bacteria</taxon>
        <taxon>Pseudomonadati</taxon>
        <taxon>Pseudomonadota</taxon>
        <taxon>Gammaproteobacteria</taxon>
        <taxon>Enterobacterales</taxon>
        <taxon>Enterobacteriaceae</taxon>
        <taxon>Salmonella</taxon>
    </lineage>
</organism>
<evidence type="ECO:0000313" key="2">
    <source>
        <dbReference type="Proteomes" id="UP000003915"/>
    </source>
</evidence>